<keyword evidence="4" id="KW-1185">Reference proteome</keyword>
<protein>
    <submittedName>
        <fullName evidence="3">Uncharacterized protein</fullName>
    </submittedName>
</protein>
<name>W7HWH0_9PEZI</name>
<evidence type="ECO:0000256" key="1">
    <source>
        <dbReference type="SAM" id="MobiDB-lite"/>
    </source>
</evidence>
<feature type="region of interest" description="Disordered" evidence="1">
    <location>
        <begin position="1"/>
        <end position="64"/>
    </location>
</feature>
<dbReference type="AlphaFoldDB" id="W7HWH0"/>
<feature type="transmembrane region" description="Helical" evidence="2">
    <location>
        <begin position="133"/>
        <end position="154"/>
    </location>
</feature>
<evidence type="ECO:0000313" key="3">
    <source>
        <dbReference type="EMBL" id="EWC44268.1"/>
    </source>
</evidence>
<keyword evidence="2" id="KW-0472">Membrane</keyword>
<dbReference type="OrthoDB" id="5372451at2759"/>
<proteinExistence type="predicted"/>
<accession>W7HWH0</accession>
<feature type="transmembrane region" description="Helical" evidence="2">
    <location>
        <begin position="104"/>
        <end position="121"/>
    </location>
</feature>
<dbReference type="Proteomes" id="UP000024837">
    <property type="component" value="Unassembled WGS sequence"/>
</dbReference>
<feature type="compositionally biased region" description="Low complexity" evidence="1">
    <location>
        <begin position="48"/>
        <end position="62"/>
    </location>
</feature>
<gene>
    <name evidence="3" type="ORF">DRE_01094</name>
</gene>
<evidence type="ECO:0000313" key="4">
    <source>
        <dbReference type="Proteomes" id="UP000024837"/>
    </source>
</evidence>
<evidence type="ECO:0000256" key="2">
    <source>
        <dbReference type="SAM" id="Phobius"/>
    </source>
</evidence>
<sequence length="829" mass="91212">MGKNAGRHISSGPSYGTNITASEHNNPLHKKTPSNSNPPRDVSQIPRTPTSNSSPSTSSSSTMGLTPKPFADPIEAFFGLSTPYFFLVFSVYTLFAFSGWSVRWWISGTPLLCFLVLYGALQSDLPLTQPAQRLPYVAGILAFYTVLSTSWLAYYILTLITWPLVVIFAIANSTVLQRIVRRSMHGIGRDMHYFRDKIACFDLPALDIDVRVNGMMVIEGMTFTLSTLTIEAHSIEVALKVDEGLEICFRTEKAIARLGRCVEIGDVYITLKTEMDTGPGSTFATRRCNTVDTMTNAGRQPENLHPTSLGNVIEQVKDVTDTQCFDEDEDYAIQTWTKRVQHIYSNTAIHAARMRLQSTAGEKYNTLTAKERKAMMASALQTATSITHPPTWSIAVSQLKARTPAWIHEFNNRFPLIQRTILNIIAHLHPVKCNGVIGNITGLFSSGMLQRAVFKHYKNENKDISKLASRIQTWLETGNFVVQLSKINGIAQVPTTISYDIVALIKTSTVQVFKVLVAPDFCSSTDCLLDEDDAVSVDSAASNVSNRSGKSGISVTIKDKAGIKQEVDKGISEVARFNGVSATVEVPSLLLPHHEYLFPPPPEAEIKLGPEDRPIGSQGLEKVASDVSVYPYEDDSMQDDVLADNFDGRHPALLPQPHGAEESTNKETDEVFVVATVLASLPAQFNSTILHFATALLKASKLIEIEKGANNLSDCGFEVNIDQEDADLSTPSPRSRSLSRMGNKISATMKRTFAGAVDDAWIARLVGRLVSKVEGLKGEIGYKMPIAVDLKPRRLVGLGPKGTAADYGLFSRKEVRELWPDDNPYRRNC</sequence>
<feature type="compositionally biased region" description="Polar residues" evidence="1">
    <location>
        <begin position="11"/>
        <end position="25"/>
    </location>
</feature>
<feature type="transmembrane region" description="Helical" evidence="2">
    <location>
        <begin position="76"/>
        <end position="98"/>
    </location>
</feature>
<organism evidence="3 4">
    <name type="scientific">Drechslerella stenobrocha 248</name>
    <dbReference type="NCBI Taxonomy" id="1043628"/>
    <lineage>
        <taxon>Eukaryota</taxon>
        <taxon>Fungi</taxon>
        <taxon>Dikarya</taxon>
        <taxon>Ascomycota</taxon>
        <taxon>Pezizomycotina</taxon>
        <taxon>Orbiliomycetes</taxon>
        <taxon>Orbiliales</taxon>
        <taxon>Orbiliaceae</taxon>
        <taxon>Drechslerella</taxon>
    </lineage>
</organism>
<keyword evidence="2" id="KW-1133">Transmembrane helix</keyword>
<reference evidence="3 4" key="1">
    <citation type="submission" date="2013-05" db="EMBL/GenBank/DDBJ databases">
        <title>Drechslerella stenobrocha genome reveals carnivorous origination and mechanical trapping mechanism of predatory fungi.</title>
        <authorList>
            <person name="Liu X."/>
            <person name="Zhang W."/>
            <person name="Liu K."/>
        </authorList>
    </citation>
    <scope>NUCLEOTIDE SEQUENCE [LARGE SCALE GENOMIC DNA]</scope>
    <source>
        <strain evidence="3 4">248</strain>
    </source>
</reference>
<dbReference type="HOGENOM" id="CLU_012741_0_0_1"/>
<keyword evidence="2" id="KW-0812">Transmembrane</keyword>
<dbReference type="EMBL" id="KI966443">
    <property type="protein sequence ID" value="EWC44268.1"/>
    <property type="molecule type" value="Genomic_DNA"/>
</dbReference>